<dbReference type="NCBIfam" id="TIGR00350">
    <property type="entry name" value="lytR_cpsA_psr"/>
    <property type="match status" value="1"/>
</dbReference>
<keyword evidence="5" id="KW-1185">Reference proteome</keyword>
<dbReference type="AlphaFoldDB" id="A0A7K0CTL9"/>
<dbReference type="InterPro" id="IPR004474">
    <property type="entry name" value="LytR_CpsA_psr"/>
</dbReference>
<dbReference type="OrthoDB" id="9782542at2"/>
<comment type="caution">
    <text evidence="4">The sequence shown here is derived from an EMBL/GenBank/DDBJ whole genome shotgun (WGS) entry which is preliminary data.</text>
</comment>
<reference evidence="4 5" key="1">
    <citation type="submission" date="2019-10" db="EMBL/GenBank/DDBJ databases">
        <title>Streptomyces smaragdinus sp. nov. and Streptomyces fabii sp. nov., isolated from the gut of fungus growing-termite Macrotermes natalensis.</title>
        <authorList>
            <person name="Schwitalla J."/>
            <person name="Benndorf R."/>
            <person name="Martin K."/>
            <person name="De Beer W."/>
            <person name="Kaster A.-K."/>
            <person name="Vollmers J."/>
            <person name="Poulsen M."/>
            <person name="Beemelmanns C."/>
        </authorList>
    </citation>
    <scope>NUCLEOTIDE SEQUENCE [LARGE SCALE GENOMIC DNA]</scope>
    <source>
        <strain evidence="4 5">RB5</strain>
    </source>
</reference>
<protein>
    <submittedName>
        <fullName evidence="4">Transcriptional regulator LytR</fullName>
    </submittedName>
</protein>
<accession>A0A7K0CTL9</accession>
<evidence type="ECO:0000259" key="2">
    <source>
        <dbReference type="Pfam" id="PF03816"/>
    </source>
</evidence>
<feature type="domain" description="LytR/CpsA/Psr regulator C-terminal" evidence="3">
    <location>
        <begin position="353"/>
        <end position="438"/>
    </location>
</feature>
<dbReference type="RefSeq" id="WP_153456863.1">
    <property type="nucleotide sequence ID" value="NZ_WEGJ01000044.1"/>
</dbReference>
<dbReference type="Pfam" id="PF13399">
    <property type="entry name" value="LytR_C"/>
    <property type="match status" value="1"/>
</dbReference>
<evidence type="ECO:0000256" key="1">
    <source>
        <dbReference type="ARBA" id="ARBA00006068"/>
    </source>
</evidence>
<dbReference type="PANTHER" id="PTHR33392:SF6">
    <property type="entry name" value="POLYISOPRENYL-TEICHOIC ACID--PEPTIDOGLYCAN TEICHOIC ACID TRANSFERASE TAGU"/>
    <property type="match status" value="1"/>
</dbReference>
<dbReference type="Gene3D" id="3.40.630.190">
    <property type="entry name" value="LCP protein"/>
    <property type="match status" value="1"/>
</dbReference>
<dbReference type="Proteomes" id="UP000466345">
    <property type="component" value="Unassembled WGS sequence"/>
</dbReference>
<gene>
    <name evidence="4" type="primary">lytR_4</name>
    <name evidence="4" type="ORF">SRB5_62660</name>
</gene>
<evidence type="ECO:0000313" key="5">
    <source>
        <dbReference type="Proteomes" id="UP000466345"/>
    </source>
</evidence>
<evidence type="ECO:0000313" key="4">
    <source>
        <dbReference type="EMBL" id="MQY16074.1"/>
    </source>
</evidence>
<dbReference type="InterPro" id="IPR050922">
    <property type="entry name" value="LytR/CpsA/Psr_CW_biosynth"/>
</dbReference>
<dbReference type="EMBL" id="WEGJ01000044">
    <property type="protein sequence ID" value="MQY16074.1"/>
    <property type="molecule type" value="Genomic_DNA"/>
</dbReference>
<comment type="similarity">
    <text evidence="1">Belongs to the LytR/CpsA/Psr (LCP) family.</text>
</comment>
<sequence length="473" mass="50610">MVTPTRRPGPRWGLRIAALLSLALLAAGGGGHLLLARVGDGIGRVDAFHGLTERPDDGKGLNFLVVGTDRRDGISDTQRARYRLGGASCNCTDTIMLVHVSGDRDRASVVSIPRDSYVEFPPHTNRAFGEENTSHAGKINSAYAHGGPPLTVRAVEKMTGVHIDHYLEIDFTGFMKTVDMIGGVDICSARPLHDDYSGLDLPAGTTRLGGGQALQYVRARHVDGTSDLSRMRRQQQFLSAVLHKIADSHTLLNPVRLRQVSGTVLGSVRADSGFSGDAMFALGRAMRDFSPRSSEFTTVPIGTLDHEVPGVGATILWDKEKADALFARIRADEPLRVKHKPGHAIPVEIPPNSIRVQVTNGAGEQGLGSRVDTRLANNGFATTGTARNAPTPATRTTITYDPNWTRSAHSLKSAIPSATLVPTPGHGPTLTLTLSPDFDPTTIRRVRPADPILDGAEIWSGFAARTGDAVECA</sequence>
<dbReference type="PANTHER" id="PTHR33392">
    <property type="entry name" value="POLYISOPRENYL-TEICHOIC ACID--PEPTIDOGLYCAN TEICHOIC ACID TRANSFERASE TAGU"/>
    <property type="match status" value="1"/>
</dbReference>
<evidence type="ECO:0000259" key="3">
    <source>
        <dbReference type="Pfam" id="PF13399"/>
    </source>
</evidence>
<organism evidence="4 5">
    <name type="scientific">Streptomyces smaragdinus</name>
    <dbReference type="NCBI Taxonomy" id="2585196"/>
    <lineage>
        <taxon>Bacteria</taxon>
        <taxon>Bacillati</taxon>
        <taxon>Actinomycetota</taxon>
        <taxon>Actinomycetes</taxon>
        <taxon>Kitasatosporales</taxon>
        <taxon>Streptomycetaceae</taxon>
        <taxon>Streptomyces</taxon>
    </lineage>
</organism>
<feature type="domain" description="Cell envelope-related transcriptional attenuator" evidence="2">
    <location>
        <begin position="92"/>
        <end position="246"/>
    </location>
</feature>
<dbReference type="InterPro" id="IPR027381">
    <property type="entry name" value="LytR/CpsA/Psr_C"/>
</dbReference>
<name>A0A7K0CTL9_9ACTN</name>
<dbReference type="Gene3D" id="3.30.70.2390">
    <property type="match status" value="1"/>
</dbReference>
<dbReference type="Pfam" id="PF03816">
    <property type="entry name" value="LytR_cpsA_psr"/>
    <property type="match status" value="1"/>
</dbReference>
<proteinExistence type="inferred from homology"/>